<evidence type="ECO:0000313" key="1">
    <source>
        <dbReference type="EMBL" id="KAJ7373176.1"/>
    </source>
</evidence>
<gene>
    <name evidence="1" type="ORF">OS493_014324</name>
</gene>
<name>A0A9W9Z1F0_9CNID</name>
<dbReference type="Proteomes" id="UP001163046">
    <property type="component" value="Unassembled WGS sequence"/>
</dbReference>
<dbReference type="EMBL" id="MU826832">
    <property type="protein sequence ID" value="KAJ7373176.1"/>
    <property type="molecule type" value="Genomic_DNA"/>
</dbReference>
<sequence length="122" mass="14101">MEDRPHHRWLKIHFQLSFPSVEKAEEYRKQRGDSGIKGDIVNTQIQSITVSMKEVSRDNDSKAESGLAEVEKITDEKDRVWMVNGLLQRVFLITVDDDGDRVGKRQYGGLPKEVCLFTEYCQ</sequence>
<comment type="caution">
    <text evidence="1">The sequence shown here is derived from an EMBL/GenBank/DDBJ whole genome shotgun (WGS) entry which is preliminary data.</text>
</comment>
<evidence type="ECO:0000313" key="2">
    <source>
        <dbReference type="Proteomes" id="UP001163046"/>
    </source>
</evidence>
<organism evidence="1 2">
    <name type="scientific">Desmophyllum pertusum</name>
    <dbReference type="NCBI Taxonomy" id="174260"/>
    <lineage>
        <taxon>Eukaryota</taxon>
        <taxon>Metazoa</taxon>
        <taxon>Cnidaria</taxon>
        <taxon>Anthozoa</taxon>
        <taxon>Hexacorallia</taxon>
        <taxon>Scleractinia</taxon>
        <taxon>Caryophylliina</taxon>
        <taxon>Caryophylliidae</taxon>
        <taxon>Desmophyllum</taxon>
    </lineage>
</organism>
<protein>
    <submittedName>
        <fullName evidence="1">Uncharacterized protein</fullName>
    </submittedName>
</protein>
<proteinExistence type="predicted"/>
<reference evidence="1" key="1">
    <citation type="submission" date="2023-01" db="EMBL/GenBank/DDBJ databases">
        <title>Genome assembly of the deep-sea coral Lophelia pertusa.</title>
        <authorList>
            <person name="Herrera S."/>
            <person name="Cordes E."/>
        </authorList>
    </citation>
    <scope>NUCLEOTIDE SEQUENCE</scope>
    <source>
        <strain evidence="1">USNM1676648</strain>
        <tissue evidence="1">Polyp</tissue>
    </source>
</reference>
<accession>A0A9W9Z1F0</accession>
<keyword evidence="2" id="KW-1185">Reference proteome</keyword>
<dbReference type="AlphaFoldDB" id="A0A9W9Z1F0"/>